<evidence type="ECO:0000256" key="3">
    <source>
        <dbReference type="SAM" id="MobiDB-lite"/>
    </source>
</evidence>
<proteinExistence type="predicted"/>
<evidence type="ECO:0000256" key="2">
    <source>
        <dbReference type="PROSITE-ProRule" id="PRU00117"/>
    </source>
</evidence>
<name>A0A7R9KZ65_9ACAR</name>
<evidence type="ECO:0000259" key="4">
    <source>
        <dbReference type="SMART" id="SM00322"/>
    </source>
</evidence>
<dbReference type="OrthoDB" id="752362at2759"/>
<dbReference type="InterPro" id="IPR004088">
    <property type="entry name" value="KH_dom_type_1"/>
</dbReference>
<dbReference type="SUPFAM" id="SSF54791">
    <property type="entry name" value="Eukaryotic type KH-domain (KH-domain type I)"/>
    <property type="match status" value="1"/>
</dbReference>
<dbReference type="Proteomes" id="UP000759131">
    <property type="component" value="Unassembled WGS sequence"/>
</dbReference>
<feature type="domain" description="K Homology" evidence="4">
    <location>
        <begin position="50"/>
        <end position="121"/>
    </location>
</feature>
<dbReference type="InterPro" id="IPR004087">
    <property type="entry name" value="KH_dom"/>
</dbReference>
<dbReference type="EMBL" id="CAJPIZ010008709">
    <property type="protein sequence ID" value="CAG2111331.1"/>
    <property type="molecule type" value="Genomic_DNA"/>
</dbReference>
<accession>A0A7R9KZ65</accession>
<protein>
    <recommendedName>
        <fullName evidence="4">K Homology domain-containing protein</fullName>
    </recommendedName>
</protein>
<dbReference type="GO" id="GO:0003723">
    <property type="term" value="F:RNA binding"/>
    <property type="evidence" value="ECO:0007669"/>
    <property type="project" value="UniProtKB-UniRule"/>
</dbReference>
<dbReference type="AlphaFoldDB" id="A0A7R9KZ65"/>
<feature type="region of interest" description="Disordered" evidence="3">
    <location>
        <begin position="1"/>
        <end position="50"/>
    </location>
</feature>
<dbReference type="PANTHER" id="PTHR10288">
    <property type="entry name" value="KH DOMAIN CONTAINING RNA BINDING PROTEIN"/>
    <property type="match status" value="1"/>
</dbReference>
<gene>
    <name evidence="5" type="ORF">OSB1V03_LOCUS11312</name>
</gene>
<evidence type="ECO:0000256" key="1">
    <source>
        <dbReference type="ARBA" id="ARBA00022737"/>
    </source>
</evidence>
<dbReference type="Gene3D" id="3.30.1370.10">
    <property type="entry name" value="K Homology domain, type 1"/>
    <property type="match status" value="1"/>
</dbReference>
<keyword evidence="2" id="KW-0694">RNA-binding</keyword>
<keyword evidence="6" id="KW-1185">Reference proteome</keyword>
<dbReference type="PROSITE" id="PS50084">
    <property type="entry name" value="KH_TYPE_1"/>
    <property type="match status" value="1"/>
</dbReference>
<dbReference type="InterPro" id="IPR036612">
    <property type="entry name" value="KH_dom_type_1_sf"/>
</dbReference>
<evidence type="ECO:0000313" key="6">
    <source>
        <dbReference type="Proteomes" id="UP000759131"/>
    </source>
</evidence>
<dbReference type="CDD" id="cd22400">
    <property type="entry name" value="KH-I_IGF2BP_rpt1"/>
    <property type="match status" value="1"/>
</dbReference>
<organism evidence="5">
    <name type="scientific">Medioppia subpectinata</name>
    <dbReference type="NCBI Taxonomy" id="1979941"/>
    <lineage>
        <taxon>Eukaryota</taxon>
        <taxon>Metazoa</taxon>
        <taxon>Ecdysozoa</taxon>
        <taxon>Arthropoda</taxon>
        <taxon>Chelicerata</taxon>
        <taxon>Arachnida</taxon>
        <taxon>Acari</taxon>
        <taxon>Acariformes</taxon>
        <taxon>Sarcoptiformes</taxon>
        <taxon>Oribatida</taxon>
        <taxon>Brachypylina</taxon>
        <taxon>Oppioidea</taxon>
        <taxon>Oppiidae</taxon>
        <taxon>Medioppia</taxon>
    </lineage>
</organism>
<evidence type="ECO:0000313" key="5">
    <source>
        <dbReference type="EMBL" id="CAD7630901.1"/>
    </source>
</evidence>
<reference evidence="5" key="1">
    <citation type="submission" date="2020-11" db="EMBL/GenBank/DDBJ databases">
        <authorList>
            <person name="Tran Van P."/>
        </authorList>
    </citation>
    <scope>NUCLEOTIDE SEQUENCE</scope>
</reference>
<sequence>MSDKEEAAQRTPSSGGGGGGGQTQVRNHRNSSMRSSNISGTVSSATQRPPDFPLRILVLSDMVGAIIGRSGGTIKQITQQTRARVDVHRKENAGALEKVITIYGNPDNCSEACLKILEVMQTDSYI</sequence>
<dbReference type="Pfam" id="PF00013">
    <property type="entry name" value="KH_1"/>
    <property type="match status" value="1"/>
</dbReference>
<dbReference type="EMBL" id="OC863284">
    <property type="protein sequence ID" value="CAD7630901.1"/>
    <property type="molecule type" value="Genomic_DNA"/>
</dbReference>
<keyword evidence="1" id="KW-0677">Repeat</keyword>
<dbReference type="SMART" id="SM00322">
    <property type="entry name" value="KH"/>
    <property type="match status" value="1"/>
</dbReference>
<dbReference type="GO" id="GO:0010468">
    <property type="term" value="P:regulation of gene expression"/>
    <property type="evidence" value="ECO:0007669"/>
    <property type="project" value="UniProtKB-ARBA"/>
</dbReference>